<evidence type="ECO:0000313" key="8">
    <source>
        <dbReference type="EMBL" id="KAK6746768.1"/>
    </source>
</evidence>
<evidence type="ECO:0000313" key="9">
    <source>
        <dbReference type="Proteomes" id="UP001303046"/>
    </source>
</evidence>
<feature type="domain" description="Helicase C-terminal" evidence="7">
    <location>
        <begin position="362"/>
        <end position="530"/>
    </location>
</feature>
<organism evidence="8 9">
    <name type="scientific">Necator americanus</name>
    <name type="common">Human hookworm</name>
    <dbReference type="NCBI Taxonomy" id="51031"/>
    <lineage>
        <taxon>Eukaryota</taxon>
        <taxon>Metazoa</taxon>
        <taxon>Ecdysozoa</taxon>
        <taxon>Nematoda</taxon>
        <taxon>Chromadorea</taxon>
        <taxon>Rhabditida</taxon>
        <taxon>Rhabditina</taxon>
        <taxon>Rhabditomorpha</taxon>
        <taxon>Strongyloidea</taxon>
        <taxon>Ancylostomatidae</taxon>
        <taxon>Bunostominae</taxon>
        <taxon>Necator</taxon>
    </lineage>
</organism>
<feature type="domain" description="Helicase ATP-binding" evidence="6">
    <location>
        <begin position="153"/>
        <end position="313"/>
    </location>
</feature>
<dbReference type="PANTHER" id="PTHR18934">
    <property type="entry name" value="ATP-DEPENDENT RNA HELICASE"/>
    <property type="match status" value="1"/>
</dbReference>
<evidence type="ECO:0000256" key="1">
    <source>
        <dbReference type="ARBA" id="ARBA00022741"/>
    </source>
</evidence>
<keyword evidence="1" id="KW-0547">Nucleotide-binding</keyword>
<dbReference type="InterPro" id="IPR001650">
    <property type="entry name" value="Helicase_C-like"/>
</dbReference>
<dbReference type="Gene3D" id="3.40.50.300">
    <property type="entry name" value="P-loop containing nucleotide triphosphate hydrolases"/>
    <property type="match status" value="2"/>
</dbReference>
<dbReference type="Pfam" id="PF00271">
    <property type="entry name" value="Helicase_C"/>
    <property type="match status" value="1"/>
</dbReference>
<evidence type="ECO:0000256" key="4">
    <source>
        <dbReference type="ARBA" id="ARBA00022840"/>
    </source>
</evidence>
<dbReference type="SMART" id="SM00847">
    <property type="entry name" value="HA2"/>
    <property type="match status" value="1"/>
</dbReference>
<feature type="compositionally biased region" description="Basic and acidic residues" evidence="5">
    <location>
        <begin position="1013"/>
        <end position="1075"/>
    </location>
</feature>
<dbReference type="Pfam" id="PF07717">
    <property type="entry name" value="OB_NTP_bind"/>
    <property type="match status" value="1"/>
</dbReference>
<keyword evidence="4" id="KW-0067">ATP-binding</keyword>
<sequence length="1075" mass="124395">MFTLSREEFENCRNVLFRHYLGDSGSEASSRDRRKEDNGQNRWETQRRFIDNYFSRFLKNGGKSKDHFDLKRLKRDSYGIPQDISKRYFVFAQREFQDPPSHLQHIPPWLIRHFEYAIQLSLDFFNDLKFKKVKELRKSQKELPIAERKDEIIKLLKDNQVLIIAGDTGCGKSTQVPQYLLQSGYTGIACTQPRRIACTALARRVAYETLNAYGSEVAYQIRFETTKSKRTKMVFLTEGLLLRQMENDSLLQQYNVVILDEIHERHLSSDLLIGLLRDMIGKRDDLKLILMSATINLELFKGYFEGAPVIQDTDNYKNISFSVPGRLFPIQLRYHPIKQFIAESEKKSHKIDPEPYVRILELIDKQVPSTERGDALIFLNGVAEITTVAESLKTYAELTKAWIILMLHSTLSVEEQDKVFDVAPSGVRKCILSTNIAETSVTIDGIRFVIDSGKVNLIKHETGSGTQKLSEFWVSKASADQRKGRAGRTGPGICYRLYSEEQYNKMDDFTTSEINRVSLQEMALRMISLNLGLDPRTFPFIEHPETEKLNDALDILKFQGVLYPDRDNQLTILGSAIAKLPVDVPIAKMLVLGCVVNQVEVMLTVAAGLSVQSPFTNRSYRELDVVERRRRLTSAMGDPFTLIEIFREWVLHKCTGGKVRRWALENGIDEHRMYEISKLRSQYRQVLEDAGLIDKPDAHELGQDDSRQRRIDQGDRKKLLDMKRDARNQEKTQKILRADKHFDSILNEKEEEDLENEQDPMKTDVKTVEFLLSYKQRDVEIIRRTHKFRRKEAELIRVVIAAGLYPQYTIADPMNKYQHGQELFVHTRMKPFSLIHPNSSIAQYHAESLDAHADSEGRSTFHQILFYGLLLETTKPYICNVIPIPALGLLLFSKKVMCDDWKLVLVDDFVEISFERIQQCKEVMHSIVDIRKHLNTGLQRKLRGLSYNPSELSEIINRFAYTLAEGDVEISVKRIVHPPRTLENVGFFLPDGEVELDVEEYVLEDADEFDDSNQEKEECLDDVPKQESEGVQIKEEPPEQKERKPTYYEILQKKMREREAKTADTQPCEKKPRVE</sequence>
<dbReference type="CDD" id="cd18791">
    <property type="entry name" value="SF2_C_RHA"/>
    <property type="match status" value="1"/>
</dbReference>
<dbReference type="CDD" id="cd17979">
    <property type="entry name" value="DEXHc_DHX34"/>
    <property type="match status" value="1"/>
</dbReference>
<dbReference type="PANTHER" id="PTHR18934:SF221">
    <property type="entry name" value="ATP-DEPENDENT RNA HELICASE DHX34-RELATED"/>
    <property type="match status" value="1"/>
</dbReference>
<evidence type="ECO:0000256" key="3">
    <source>
        <dbReference type="ARBA" id="ARBA00022806"/>
    </source>
</evidence>
<dbReference type="InterPro" id="IPR011545">
    <property type="entry name" value="DEAD/DEAH_box_helicase_dom"/>
</dbReference>
<feature type="region of interest" description="Disordered" evidence="5">
    <location>
        <begin position="697"/>
        <end position="724"/>
    </location>
</feature>
<dbReference type="PROSITE" id="PS51194">
    <property type="entry name" value="HELICASE_CTER"/>
    <property type="match status" value="1"/>
</dbReference>
<dbReference type="Gene3D" id="1.20.120.1080">
    <property type="match status" value="1"/>
</dbReference>
<dbReference type="InterPro" id="IPR007502">
    <property type="entry name" value="Helicase-assoc_dom"/>
</dbReference>
<comment type="caution">
    <text evidence="8">The sequence shown here is derived from an EMBL/GenBank/DDBJ whole genome shotgun (WGS) entry which is preliminary data.</text>
</comment>
<keyword evidence="3" id="KW-0347">Helicase</keyword>
<feature type="region of interest" description="Disordered" evidence="5">
    <location>
        <begin position="1006"/>
        <end position="1075"/>
    </location>
</feature>
<dbReference type="SMART" id="SM00487">
    <property type="entry name" value="DEXDc"/>
    <property type="match status" value="1"/>
</dbReference>
<dbReference type="SUPFAM" id="SSF52540">
    <property type="entry name" value="P-loop containing nucleoside triphosphate hydrolases"/>
    <property type="match status" value="1"/>
</dbReference>
<dbReference type="Pfam" id="PF00270">
    <property type="entry name" value="DEAD"/>
    <property type="match status" value="1"/>
</dbReference>
<evidence type="ECO:0000259" key="6">
    <source>
        <dbReference type="PROSITE" id="PS51192"/>
    </source>
</evidence>
<gene>
    <name evidence="8" type="primary">Necator_chrIV.g13476</name>
    <name evidence="8" type="ORF">RB195_000185</name>
</gene>
<dbReference type="EMBL" id="JAVFWL010000004">
    <property type="protein sequence ID" value="KAK6746768.1"/>
    <property type="molecule type" value="Genomic_DNA"/>
</dbReference>
<protein>
    <recommendedName>
        <fullName evidence="10">Helicase protein</fullName>
    </recommendedName>
</protein>
<dbReference type="PROSITE" id="PS51192">
    <property type="entry name" value="HELICASE_ATP_BIND_1"/>
    <property type="match status" value="1"/>
</dbReference>
<reference evidence="8 9" key="1">
    <citation type="submission" date="2023-08" db="EMBL/GenBank/DDBJ databases">
        <title>A Necator americanus chromosomal reference genome.</title>
        <authorList>
            <person name="Ilik V."/>
            <person name="Petrzelkova K.J."/>
            <person name="Pardy F."/>
            <person name="Fuh T."/>
            <person name="Niatou-Singa F.S."/>
            <person name="Gouil Q."/>
            <person name="Baker L."/>
            <person name="Ritchie M.E."/>
            <person name="Jex A.R."/>
            <person name="Gazzola D."/>
            <person name="Li H."/>
            <person name="Toshio Fujiwara R."/>
            <person name="Zhan B."/>
            <person name="Aroian R.V."/>
            <person name="Pafco B."/>
            <person name="Schwarz E.M."/>
        </authorList>
    </citation>
    <scope>NUCLEOTIDE SEQUENCE [LARGE SCALE GENOMIC DNA]</scope>
    <source>
        <strain evidence="8 9">Aroian</strain>
        <tissue evidence="8">Whole animal</tissue>
    </source>
</reference>
<proteinExistence type="predicted"/>
<accession>A0ABR1D9T6</accession>
<evidence type="ECO:0000256" key="5">
    <source>
        <dbReference type="SAM" id="MobiDB-lite"/>
    </source>
</evidence>
<dbReference type="InterPro" id="IPR011709">
    <property type="entry name" value="DEAD-box_helicase_OB_fold"/>
</dbReference>
<name>A0ABR1D9T6_NECAM</name>
<dbReference type="Pfam" id="PF21010">
    <property type="entry name" value="HA2_C"/>
    <property type="match status" value="1"/>
</dbReference>
<evidence type="ECO:0000259" key="7">
    <source>
        <dbReference type="PROSITE" id="PS51194"/>
    </source>
</evidence>
<keyword evidence="2" id="KW-0378">Hydrolase</keyword>
<dbReference type="InterPro" id="IPR014001">
    <property type="entry name" value="Helicase_ATP-bd"/>
</dbReference>
<dbReference type="SMART" id="SM00490">
    <property type="entry name" value="HELICc"/>
    <property type="match status" value="1"/>
</dbReference>
<evidence type="ECO:0000256" key="2">
    <source>
        <dbReference type="ARBA" id="ARBA00022801"/>
    </source>
</evidence>
<evidence type="ECO:0008006" key="10">
    <source>
        <dbReference type="Google" id="ProtNLM"/>
    </source>
</evidence>
<dbReference type="InterPro" id="IPR027417">
    <property type="entry name" value="P-loop_NTPase"/>
</dbReference>
<keyword evidence="9" id="KW-1185">Reference proteome</keyword>
<dbReference type="Proteomes" id="UP001303046">
    <property type="component" value="Unassembled WGS sequence"/>
</dbReference>